<feature type="non-terminal residue" evidence="2">
    <location>
        <position position="251"/>
    </location>
</feature>
<feature type="domain" description="PNT" evidence="1">
    <location>
        <begin position="130"/>
        <end position="216"/>
    </location>
</feature>
<organism evidence="2 3">
    <name type="scientific">Scyliorhinus torazame</name>
    <name type="common">Cloudy catshark</name>
    <name type="synonym">Catulus torazame</name>
    <dbReference type="NCBI Taxonomy" id="75743"/>
    <lineage>
        <taxon>Eukaryota</taxon>
        <taxon>Metazoa</taxon>
        <taxon>Chordata</taxon>
        <taxon>Craniata</taxon>
        <taxon>Vertebrata</taxon>
        <taxon>Chondrichthyes</taxon>
        <taxon>Elasmobranchii</taxon>
        <taxon>Galeomorphii</taxon>
        <taxon>Galeoidea</taxon>
        <taxon>Carcharhiniformes</taxon>
        <taxon>Scyliorhinidae</taxon>
        <taxon>Scyliorhinus</taxon>
    </lineage>
</organism>
<dbReference type="InterPro" id="IPR003118">
    <property type="entry name" value="Pointed_dom"/>
</dbReference>
<dbReference type="Pfam" id="PF02198">
    <property type="entry name" value="SAM_PNT"/>
    <property type="match status" value="1"/>
</dbReference>
<reference evidence="2 3" key="1">
    <citation type="journal article" date="2018" name="Nat. Ecol. Evol.">
        <title>Shark genomes provide insights into elasmobranch evolution and the origin of vertebrates.</title>
        <authorList>
            <person name="Hara Y"/>
            <person name="Yamaguchi K"/>
            <person name="Onimaru K"/>
            <person name="Kadota M"/>
            <person name="Koyanagi M"/>
            <person name="Keeley SD"/>
            <person name="Tatsumi K"/>
            <person name="Tanaka K"/>
            <person name="Motone F"/>
            <person name="Kageyama Y"/>
            <person name="Nozu R"/>
            <person name="Adachi N"/>
            <person name="Nishimura O"/>
            <person name="Nakagawa R"/>
            <person name="Tanegashima C"/>
            <person name="Kiyatake I"/>
            <person name="Matsumoto R"/>
            <person name="Murakumo K"/>
            <person name="Nishida K"/>
            <person name="Terakita A"/>
            <person name="Kuratani S"/>
            <person name="Sato K"/>
            <person name="Hyodo S Kuraku.S."/>
        </authorList>
    </citation>
    <scope>NUCLEOTIDE SEQUENCE [LARGE SCALE GENOMIC DNA]</scope>
</reference>
<evidence type="ECO:0000259" key="1">
    <source>
        <dbReference type="PROSITE" id="PS51433"/>
    </source>
</evidence>
<dbReference type="OrthoDB" id="5961210at2759"/>
<dbReference type="Gene3D" id="1.10.150.50">
    <property type="entry name" value="Transcription Factor, Ets-1"/>
    <property type="match status" value="1"/>
</dbReference>
<evidence type="ECO:0000313" key="2">
    <source>
        <dbReference type="EMBL" id="GCB79050.1"/>
    </source>
</evidence>
<protein>
    <recommendedName>
        <fullName evidence="1">PNT domain-containing protein</fullName>
    </recommendedName>
</protein>
<dbReference type="SUPFAM" id="SSF47769">
    <property type="entry name" value="SAM/Pointed domain"/>
    <property type="match status" value="1"/>
</dbReference>
<gene>
    <name evidence="2" type="ORF">scyTo_0017829</name>
</gene>
<sequence length="251" mass="28466">MRGMLSNQLGLLPNQLGDVQSALGVLSKELGMLSNQLRVLSNQLGVLPNQLGVLPNQLRVISNQPGLMSNQLRVLSNQLEYLHLPSYPLLWAPEYLDLCQIMILHERNTMNAQFIRHPVTQQLPSIWSNLDLGSDGGYSGSSWHHIHPQLWTKYQVWEWLQHTLDINQLDANCVRFQDFDVTGEQLCSMTIEHFTQTTGHLGPLLFDNLRSFKQNSKHLSSNGQPLMAEQRGTFINSMLFPVNVMVKSQAL</sequence>
<dbReference type="InterPro" id="IPR013761">
    <property type="entry name" value="SAM/pointed_sf"/>
</dbReference>
<accession>A0A401Q130</accession>
<keyword evidence="3" id="KW-1185">Reference proteome</keyword>
<proteinExistence type="predicted"/>
<dbReference type="AlphaFoldDB" id="A0A401Q130"/>
<comment type="caution">
    <text evidence="2">The sequence shown here is derived from an EMBL/GenBank/DDBJ whole genome shotgun (WGS) entry which is preliminary data.</text>
</comment>
<evidence type="ECO:0000313" key="3">
    <source>
        <dbReference type="Proteomes" id="UP000288216"/>
    </source>
</evidence>
<dbReference type="EMBL" id="BFAA01011913">
    <property type="protein sequence ID" value="GCB79050.1"/>
    <property type="molecule type" value="Genomic_DNA"/>
</dbReference>
<dbReference type="SMART" id="SM00251">
    <property type="entry name" value="SAM_PNT"/>
    <property type="match status" value="1"/>
</dbReference>
<dbReference type="GO" id="GO:0043565">
    <property type="term" value="F:sequence-specific DNA binding"/>
    <property type="evidence" value="ECO:0007669"/>
    <property type="project" value="InterPro"/>
</dbReference>
<dbReference type="Proteomes" id="UP000288216">
    <property type="component" value="Unassembled WGS sequence"/>
</dbReference>
<dbReference type="STRING" id="75743.A0A401Q130"/>
<dbReference type="PROSITE" id="PS51433">
    <property type="entry name" value="PNT"/>
    <property type="match status" value="1"/>
</dbReference>
<name>A0A401Q130_SCYTO</name>